<gene>
    <name evidence="3" type="ORF">R1sor_003226</name>
</gene>
<dbReference type="PANTHER" id="PTHR33223:SF6">
    <property type="entry name" value="CCHC-TYPE DOMAIN-CONTAINING PROTEIN"/>
    <property type="match status" value="1"/>
</dbReference>
<name>A0ABD3H746_9MARC</name>
<protein>
    <recommendedName>
        <fullName evidence="2">Retrotransposon gag domain-containing protein</fullName>
    </recommendedName>
</protein>
<dbReference type="Pfam" id="PF03732">
    <property type="entry name" value="Retrotrans_gag"/>
    <property type="match status" value="1"/>
</dbReference>
<organism evidence="3 4">
    <name type="scientific">Riccia sorocarpa</name>
    <dbReference type="NCBI Taxonomy" id="122646"/>
    <lineage>
        <taxon>Eukaryota</taxon>
        <taxon>Viridiplantae</taxon>
        <taxon>Streptophyta</taxon>
        <taxon>Embryophyta</taxon>
        <taxon>Marchantiophyta</taxon>
        <taxon>Marchantiopsida</taxon>
        <taxon>Marchantiidae</taxon>
        <taxon>Marchantiales</taxon>
        <taxon>Ricciaceae</taxon>
        <taxon>Riccia</taxon>
    </lineage>
</organism>
<accession>A0ABD3H746</accession>
<dbReference type="InterPro" id="IPR046341">
    <property type="entry name" value="SET_dom_sf"/>
</dbReference>
<sequence>MEQDERNNNVKAEPTVTHTYAILLDGDWCSGKGLKDEEALCLDATFFGNAARFIKHMFPENVASRHKASSSFKPFSEHHVSPPGEDVSPPGEDGSAVGKDVSPLGKELSSVDLGFTFLPSPRSSSLVGEPAEALAYHGVPWESFLICEEGLPVTFGAAAGDVLCMTNTRRLRSGREYPRNLDPFFPVDTELAAARQLRRTQRAESREASLLGVARLFRPPLPVPPPVIPMANKPSIIQPGQVAFHGVEDFNAFINMFDTICFARNITDDADKAKQLGQMFMGTAAAWYSRLEPAVKNSFAAVVAAGRTEYVPTTLQDQIRDKLDRLQKLPYETMQTYIQRFQYLTSLMTPALTEEVLLSAFKRGLPDHIHNWLTLQKVNSLAGALTEARTYAQCEERSAQIPDPTYYIPGLKGQVMINPYMSPTMGSPSAVPFIPGASLVPTPPQPPTSWFQHVPGVDVHHAPAIPFIPTAGAYPAIAQTSPQVIPQALPATPTAQPTAAATGQVNNTTTAQSPTFATTDQVAQLMVKLE</sequence>
<evidence type="ECO:0000256" key="1">
    <source>
        <dbReference type="SAM" id="MobiDB-lite"/>
    </source>
</evidence>
<comment type="caution">
    <text evidence="3">The sequence shown here is derived from an EMBL/GenBank/DDBJ whole genome shotgun (WGS) entry which is preliminary data.</text>
</comment>
<dbReference type="AlphaFoldDB" id="A0ABD3H746"/>
<dbReference type="PANTHER" id="PTHR33223">
    <property type="entry name" value="CCHC-TYPE DOMAIN-CONTAINING PROTEIN"/>
    <property type="match status" value="1"/>
</dbReference>
<feature type="domain" description="Retrotransposon gag" evidence="2">
    <location>
        <begin position="280"/>
        <end position="366"/>
    </location>
</feature>
<evidence type="ECO:0000259" key="2">
    <source>
        <dbReference type="Pfam" id="PF03732"/>
    </source>
</evidence>
<evidence type="ECO:0000313" key="4">
    <source>
        <dbReference type="Proteomes" id="UP001633002"/>
    </source>
</evidence>
<keyword evidence="4" id="KW-1185">Reference proteome</keyword>
<feature type="region of interest" description="Disordered" evidence="1">
    <location>
        <begin position="73"/>
        <end position="99"/>
    </location>
</feature>
<dbReference type="Gene3D" id="2.170.270.10">
    <property type="entry name" value="SET domain"/>
    <property type="match status" value="1"/>
</dbReference>
<reference evidence="3 4" key="1">
    <citation type="submission" date="2024-09" db="EMBL/GenBank/DDBJ databases">
        <title>Chromosome-scale assembly of Riccia sorocarpa.</title>
        <authorList>
            <person name="Paukszto L."/>
        </authorList>
    </citation>
    <scope>NUCLEOTIDE SEQUENCE [LARGE SCALE GENOMIC DNA]</scope>
    <source>
        <strain evidence="3">LP-2024</strain>
        <tissue evidence="3">Aerial parts of the thallus</tissue>
    </source>
</reference>
<dbReference type="EMBL" id="JBJQOH010000006">
    <property type="protein sequence ID" value="KAL3685204.1"/>
    <property type="molecule type" value="Genomic_DNA"/>
</dbReference>
<proteinExistence type="predicted"/>
<evidence type="ECO:0000313" key="3">
    <source>
        <dbReference type="EMBL" id="KAL3685204.1"/>
    </source>
</evidence>
<dbReference type="Proteomes" id="UP001633002">
    <property type="component" value="Unassembled WGS sequence"/>
</dbReference>
<dbReference type="InterPro" id="IPR005162">
    <property type="entry name" value="Retrotrans_gag_dom"/>
</dbReference>